<evidence type="ECO:0000259" key="7">
    <source>
        <dbReference type="Pfam" id="PF01850"/>
    </source>
</evidence>
<reference evidence="8" key="1">
    <citation type="submission" date="2023-01" db="EMBL/GenBank/DDBJ databases">
        <title>The diversity of Class Acidimicrobiia in South China Sea sediment environments and the proposal of Iamia marina sp. nov., a novel species of the genus Iamia.</title>
        <authorList>
            <person name="He Y."/>
            <person name="Tian X."/>
        </authorList>
    </citation>
    <scope>NUCLEOTIDE SEQUENCE</scope>
    <source>
        <strain evidence="8">DSM 19957</strain>
    </source>
</reference>
<comment type="cofactor">
    <cofactor evidence="6">
        <name>Mg(2+)</name>
        <dbReference type="ChEBI" id="CHEBI:18420"/>
    </cofactor>
</comment>
<dbReference type="SUPFAM" id="SSF88723">
    <property type="entry name" value="PIN domain-like"/>
    <property type="match status" value="1"/>
</dbReference>
<keyword evidence="2 6" id="KW-0540">Nuclease</keyword>
<comment type="function">
    <text evidence="6">Toxic component of a toxin-antitoxin (TA) system. An RNase.</text>
</comment>
<dbReference type="GO" id="GO:0016787">
    <property type="term" value="F:hydrolase activity"/>
    <property type="evidence" value="ECO:0007669"/>
    <property type="project" value="UniProtKB-KW"/>
</dbReference>
<dbReference type="RefSeq" id="WP_272736780.1">
    <property type="nucleotide sequence ID" value="NZ_CP116942.1"/>
</dbReference>
<keyword evidence="5 6" id="KW-0460">Magnesium</keyword>
<evidence type="ECO:0000256" key="2">
    <source>
        <dbReference type="ARBA" id="ARBA00022722"/>
    </source>
</evidence>
<keyword evidence="4 6" id="KW-0378">Hydrolase</keyword>
<comment type="similarity">
    <text evidence="6">Belongs to the PINc/VapC protein family.</text>
</comment>
<feature type="binding site" evidence="6">
    <location>
        <position position="6"/>
    </location>
    <ligand>
        <name>Mg(2+)</name>
        <dbReference type="ChEBI" id="CHEBI:18420"/>
    </ligand>
</feature>
<protein>
    <recommendedName>
        <fullName evidence="6">Ribonuclease VapC</fullName>
        <shortName evidence="6">RNase VapC</shortName>
        <ecNumber evidence="6">3.1.-.-</ecNumber>
    </recommendedName>
    <alternativeName>
        <fullName evidence="6">Toxin VapC</fullName>
    </alternativeName>
</protein>
<organism evidence="8 9">
    <name type="scientific">Iamia majanohamensis</name>
    <dbReference type="NCBI Taxonomy" id="467976"/>
    <lineage>
        <taxon>Bacteria</taxon>
        <taxon>Bacillati</taxon>
        <taxon>Actinomycetota</taxon>
        <taxon>Acidimicrobiia</taxon>
        <taxon>Acidimicrobiales</taxon>
        <taxon>Iamiaceae</taxon>
        <taxon>Iamia</taxon>
    </lineage>
</organism>
<dbReference type="Gene3D" id="3.40.50.1010">
    <property type="entry name" value="5'-nuclease"/>
    <property type="match status" value="1"/>
</dbReference>
<gene>
    <name evidence="6" type="primary">vapC</name>
    <name evidence="8" type="ORF">PO878_00795</name>
</gene>
<dbReference type="EC" id="3.1.-.-" evidence="6"/>
<feature type="binding site" evidence="6">
    <location>
        <position position="93"/>
    </location>
    <ligand>
        <name>Mg(2+)</name>
        <dbReference type="ChEBI" id="CHEBI:18420"/>
    </ligand>
</feature>
<dbReference type="KEGG" id="ima:PO878_00795"/>
<evidence type="ECO:0000256" key="6">
    <source>
        <dbReference type="HAMAP-Rule" id="MF_00265"/>
    </source>
</evidence>
<evidence type="ECO:0000256" key="5">
    <source>
        <dbReference type="ARBA" id="ARBA00022842"/>
    </source>
</evidence>
<dbReference type="GO" id="GO:0004540">
    <property type="term" value="F:RNA nuclease activity"/>
    <property type="evidence" value="ECO:0007669"/>
    <property type="project" value="InterPro"/>
</dbReference>
<dbReference type="AlphaFoldDB" id="A0AAE9Y9S1"/>
<keyword evidence="3 6" id="KW-0479">Metal-binding</keyword>
<keyword evidence="1 6" id="KW-1277">Toxin-antitoxin system</keyword>
<feature type="domain" description="PIN" evidence="7">
    <location>
        <begin position="3"/>
        <end position="113"/>
    </location>
</feature>
<name>A0AAE9Y9S1_9ACTN</name>
<evidence type="ECO:0000256" key="3">
    <source>
        <dbReference type="ARBA" id="ARBA00022723"/>
    </source>
</evidence>
<dbReference type="InterPro" id="IPR029060">
    <property type="entry name" value="PIN-like_dom_sf"/>
</dbReference>
<dbReference type="EMBL" id="CP116942">
    <property type="protein sequence ID" value="WCO67258.1"/>
    <property type="molecule type" value="Genomic_DNA"/>
</dbReference>
<evidence type="ECO:0000256" key="4">
    <source>
        <dbReference type="ARBA" id="ARBA00022801"/>
    </source>
</evidence>
<dbReference type="InterPro" id="IPR002716">
    <property type="entry name" value="PIN_dom"/>
</dbReference>
<proteinExistence type="inferred from homology"/>
<dbReference type="GO" id="GO:0000287">
    <property type="term" value="F:magnesium ion binding"/>
    <property type="evidence" value="ECO:0007669"/>
    <property type="project" value="UniProtKB-UniRule"/>
</dbReference>
<evidence type="ECO:0000313" key="8">
    <source>
        <dbReference type="EMBL" id="WCO67258.1"/>
    </source>
</evidence>
<sequence>MTIVLDSWAVLRLLEDAGSAAGDVERLLEAERPLMSWINMGEVHYVLRRAHGEHAAVEAIRDLRRRIDTRLPDESAVTAAARIKADHAMSYADAFAAALAVDADAELWTGDPELLIDDGGWRWRDLRG</sequence>
<accession>A0AAE9Y9S1</accession>
<dbReference type="Pfam" id="PF01850">
    <property type="entry name" value="PIN"/>
    <property type="match status" value="1"/>
</dbReference>
<dbReference type="HAMAP" id="MF_00265">
    <property type="entry name" value="VapC_Nob1"/>
    <property type="match status" value="1"/>
</dbReference>
<keyword evidence="9" id="KW-1185">Reference proteome</keyword>
<evidence type="ECO:0000313" key="9">
    <source>
        <dbReference type="Proteomes" id="UP001216390"/>
    </source>
</evidence>
<keyword evidence="6" id="KW-0800">Toxin</keyword>
<dbReference type="Proteomes" id="UP001216390">
    <property type="component" value="Chromosome"/>
</dbReference>
<dbReference type="GO" id="GO:0090729">
    <property type="term" value="F:toxin activity"/>
    <property type="evidence" value="ECO:0007669"/>
    <property type="project" value="UniProtKB-KW"/>
</dbReference>
<dbReference type="InterPro" id="IPR022907">
    <property type="entry name" value="VapC_family"/>
</dbReference>
<evidence type="ECO:0000256" key="1">
    <source>
        <dbReference type="ARBA" id="ARBA00022649"/>
    </source>
</evidence>